<dbReference type="EMBL" id="MDLC01000025">
    <property type="protein sequence ID" value="ODS23587.1"/>
    <property type="molecule type" value="Genomic_DNA"/>
</dbReference>
<name>A0A1D2QPT4_9GAMM</name>
<proteinExistence type="predicted"/>
<comment type="caution">
    <text evidence="1">The sequence shown here is derived from an EMBL/GenBank/DDBJ whole genome shotgun (WGS) entry which is preliminary data.</text>
</comment>
<dbReference type="AlphaFoldDB" id="A0A1D2QPT4"/>
<organism evidence="1 2">
    <name type="scientific">Candidatus Endobugula sertula</name>
    <name type="common">Bugula neritina bacterial symbiont</name>
    <dbReference type="NCBI Taxonomy" id="62101"/>
    <lineage>
        <taxon>Bacteria</taxon>
        <taxon>Pseudomonadati</taxon>
        <taxon>Pseudomonadota</taxon>
        <taxon>Gammaproteobacteria</taxon>
        <taxon>Cellvibrionales</taxon>
        <taxon>Cellvibrionaceae</taxon>
        <taxon>Candidatus Endobugula</taxon>
    </lineage>
</organism>
<dbReference type="Proteomes" id="UP000242502">
    <property type="component" value="Unassembled WGS sequence"/>
</dbReference>
<evidence type="ECO:0000313" key="1">
    <source>
        <dbReference type="EMBL" id="ODS23587.1"/>
    </source>
</evidence>
<accession>A0A1D2QPT4</accession>
<sequence length="144" mass="16068">MNHSDNTSMLYLLDIQLEVDYANDEAAPMFDVKRELQGSYPKKASDPDMPYPGSVLCVDQNRHVILAYADMSSSWSTIVAEIITAEDLGRFAAMNALNGDTLDPAMRAFVHSIQPGKAYADRLLDAMDGWLKGWIEHRSKRSVS</sequence>
<evidence type="ECO:0000313" key="2">
    <source>
        <dbReference type="Proteomes" id="UP000242502"/>
    </source>
</evidence>
<protein>
    <submittedName>
        <fullName evidence="1">Uncharacterized protein</fullName>
    </submittedName>
</protein>
<reference evidence="1 2" key="1">
    <citation type="journal article" date="2016" name="Appl. Environ. Microbiol.">
        <title>Lack of Overt Genome Reduction in the Bryostatin-Producing Bryozoan Symbiont "Candidatus Endobugula sertula".</title>
        <authorList>
            <person name="Miller I.J."/>
            <person name="Vanee N."/>
            <person name="Fong S.S."/>
            <person name="Lim-Fong G.E."/>
            <person name="Kwan J.C."/>
        </authorList>
    </citation>
    <scope>NUCLEOTIDE SEQUENCE [LARGE SCALE GENOMIC DNA]</scope>
    <source>
        <strain evidence="1">AB1-4</strain>
    </source>
</reference>
<gene>
    <name evidence="1" type="ORF">AB835_08215</name>
</gene>